<dbReference type="Gene3D" id="3.40.50.10490">
    <property type="entry name" value="Glucose-6-phosphate isomerase like protein, domain 1"/>
    <property type="match status" value="1"/>
</dbReference>
<dbReference type="GO" id="GO:0006094">
    <property type="term" value="P:gluconeogenesis"/>
    <property type="evidence" value="ECO:0007669"/>
    <property type="project" value="UniProtKB-KW"/>
</dbReference>
<dbReference type="InterPro" id="IPR023096">
    <property type="entry name" value="G6P_Isomerase_C"/>
</dbReference>
<protein>
    <recommendedName>
        <fullName evidence="1 5">Glucose-6-phosphate isomerase</fullName>
        <ecNumber evidence="1 5">5.3.1.9</ecNumber>
    </recommendedName>
</protein>
<dbReference type="InterPro" id="IPR046348">
    <property type="entry name" value="SIS_dom_sf"/>
</dbReference>
<dbReference type="VEuPathDB" id="FungiDB:H257_03289"/>
<dbReference type="InterPro" id="IPR035482">
    <property type="entry name" value="SIS_PGI_2"/>
</dbReference>
<gene>
    <name evidence="6" type="ORF">AaE_015562</name>
</gene>
<dbReference type="EC" id="5.3.1.9" evidence="1 5"/>
<comment type="similarity">
    <text evidence="5">Belongs to the GPI family.</text>
</comment>
<keyword evidence="4 5" id="KW-0413">Isomerase</keyword>
<dbReference type="Pfam" id="PF00342">
    <property type="entry name" value="PGI"/>
    <property type="match status" value="1"/>
</dbReference>
<dbReference type="GO" id="GO:0004347">
    <property type="term" value="F:glucose-6-phosphate isomerase activity"/>
    <property type="evidence" value="ECO:0007669"/>
    <property type="project" value="UniProtKB-EC"/>
</dbReference>
<dbReference type="PRINTS" id="PR00662">
    <property type="entry name" value="G6PISOMERASE"/>
</dbReference>
<name>A0A6A4YVM1_APHAT</name>
<evidence type="ECO:0000256" key="5">
    <source>
        <dbReference type="RuleBase" id="RU000612"/>
    </source>
</evidence>
<dbReference type="Proteomes" id="UP000469452">
    <property type="component" value="Unassembled WGS sequence"/>
</dbReference>
<dbReference type="GO" id="GO:0048029">
    <property type="term" value="F:monosaccharide binding"/>
    <property type="evidence" value="ECO:0007669"/>
    <property type="project" value="TreeGrafter"/>
</dbReference>
<evidence type="ECO:0000256" key="4">
    <source>
        <dbReference type="ARBA" id="ARBA00023235"/>
    </source>
</evidence>
<reference evidence="6 7" key="1">
    <citation type="submission" date="2019-06" db="EMBL/GenBank/DDBJ databases">
        <title>Genomics analysis of Aphanomyces spp. identifies a new class of oomycete effector associated with host adaptation.</title>
        <authorList>
            <person name="Gaulin E."/>
        </authorList>
    </citation>
    <scope>NUCLEOTIDE SEQUENCE [LARGE SCALE GENOMIC DNA]</scope>
    <source>
        <strain evidence="6 7">E</strain>
    </source>
</reference>
<keyword evidence="2 5" id="KW-0312">Gluconeogenesis</keyword>
<comment type="catalytic activity">
    <reaction evidence="5">
        <text>alpha-D-glucose 6-phosphate = beta-D-fructose 6-phosphate</text>
        <dbReference type="Rhea" id="RHEA:11816"/>
        <dbReference type="ChEBI" id="CHEBI:57634"/>
        <dbReference type="ChEBI" id="CHEBI:58225"/>
        <dbReference type="EC" id="5.3.1.9"/>
    </reaction>
</comment>
<dbReference type="GO" id="GO:0006096">
    <property type="term" value="P:glycolytic process"/>
    <property type="evidence" value="ECO:0007669"/>
    <property type="project" value="UniProtKB-UniPathway"/>
</dbReference>
<dbReference type="SUPFAM" id="SSF53697">
    <property type="entry name" value="SIS domain"/>
    <property type="match status" value="1"/>
</dbReference>
<dbReference type="PANTHER" id="PTHR11469:SF1">
    <property type="entry name" value="GLUCOSE-6-PHOSPHATE ISOMERASE"/>
    <property type="match status" value="1"/>
</dbReference>
<sequence>GHLTAFSCGQLLALYEHRTVVQGAVWGINSFDQWGVELGKVLATQVRNQLSASRKNQATSVDGFNSATATLLQTYLTK</sequence>
<dbReference type="InterPro" id="IPR018189">
    <property type="entry name" value="Phosphoglucose_isomerase_CS"/>
</dbReference>
<comment type="pathway">
    <text evidence="5">Carbohydrate degradation; glycolysis; D-glyceraldehyde 3-phosphate and glycerone phosphate from D-glucose: step 2/4.</text>
</comment>
<comment type="caution">
    <text evidence="6">The sequence shown here is derived from an EMBL/GenBank/DDBJ whole genome shotgun (WGS) entry which is preliminary data.</text>
</comment>
<dbReference type="GO" id="GO:0097367">
    <property type="term" value="F:carbohydrate derivative binding"/>
    <property type="evidence" value="ECO:0007669"/>
    <property type="project" value="InterPro"/>
</dbReference>
<dbReference type="Gene3D" id="1.10.1390.10">
    <property type="match status" value="1"/>
</dbReference>
<dbReference type="InterPro" id="IPR001672">
    <property type="entry name" value="G6P_Isomerase"/>
</dbReference>
<evidence type="ECO:0000256" key="1">
    <source>
        <dbReference type="ARBA" id="ARBA00011952"/>
    </source>
</evidence>
<dbReference type="CDD" id="cd05016">
    <property type="entry name" value="SIS_PGI_2"/>
    <property type="match status" value="1"/>
</dbReference>
<dbReference type="PROSITE" id="PS00174">
    <property type="entry name" value="P_GLUCOSE_ISOMERASE_2"/>
    <property type="match status" value="1"/>
</dbReference>
<organism evidence="6 7">
    <name type="scientific">Aphanomyces astaci</name>
    <name type="common">Crayfish plague agent</name>
    <dbReference type="NCBI Taxonomy" id="112090"/>
    <lineage>
        <taxon>Eukaryota</taxon>
        <taxon>Sar</taxon>
        <taxon>Stramenopiles</taxon>
        <taxon>Oomycota</taxon>
        <taxon>Saprolegniomycetes</taxon>
        <taxon>Saprolegniales</taxon>
        <taxon>Verrucalvaceae</taxon>
        <taxon>Aphanomyces</taxon>
    </lineage>
</organism>
<dbReference type="PROSITE" id="PS51463">
    <property type="entry name" value="P_GLUCOSE_ISOMERASE_3"/>
    <property type="match status" value="1"/>
</dbReference>
<evidence type="ECO:0000313" key="7">
    <source>
        <dbReference type="Proteomes" id="UP000469452"/>
    </source>
</evidence>
<accession>A0A6A4YVM1</accession>
<dbReference type="UniPathway" id="UPA00109">
    <property type="reaction ID" value="UER00181"/>
</dbReference>
<evidence type="ECO:0000256" key="3">
    <source>
        <dbReference type="ARBA" id="ARBA00023152"/>
    </source>
</evidence>
<dbReference type="EMBL" id="VJMI01020902">
    <property type="protein sequence ID" value="KAF0703088.1"/>
    <property type="molecule type" value="Genomic_DNA"/>
</dbReference>
<dbReference type="PANTHER" id="PTHR11469">
    <property type="entry name" value="GLUCOSE-6-PHOSPHATE ISOMERASE"/>
    <property type="match status" value="1"/>
</dbReference>
<dbReference type="GO" id="GO:0051156">
    <property type="term" value="P:glucose 6-phosphate metabolic process"/>
    <property type="evidence" value="ECO:0007669"/>
    <property type="project" value="TreeGrafter"/>
</dbReference>
<proteinExistence type="inferred from homology"/>
<dbReference type="GO" id="GO:0005829">
    <property type="term" value="C:cytosol"/>
    <property type="evidence" value="ECO:0007669"/>
    <property type="project" value="TreeGrafter"/>
</dbReference>
<evidence type="ECO:0000313" key="6">
    <source>
        <dbReference type="EMBL" id="KAF0703088.1"/>
    </source>
</evidence>
<keyword evidence="3 5" id="KW-0324">Glycolysis</keyword>
<evidence type="ECO:0000256" key="2">
    <source>
        <dbReference type="ARBA" id="ARBA00022432"/>
    </source>
</evidence>
<feature type="non-terminal residue" evidence="6">
    <location>
        <position position="1"/>
    </location>
</feature>
<dbReference type="AlphaFoldDB" id="A0A6A4YVM1"/>